<protein>
    <submittedName>
        <fullName evidence="2">Uncharacterized protein</fullName>
    </submittedName>
</protein>
<feature type="compositionally biased region" description="Low complexity" evidence="1">
    <location>
        <begin position="158"/>
        <end position="178"/>
    </location>
</feature>
<evidence type="ECO:0000313" key="4">
    <source>
        <dbReference type="EMBL" id="CAF3563646.1"/>
    </source>
</evidence>
<proteinExistence type="predicted"/>
<evidence type="ECO:0000313" key="3">
    <source>
        <dbReference type="EMBL" id="CAF1380905.1"/>
    </source>
</evidence>
<feature type="compositionally biased region" description="Basic and acidic residues" evidence="1">
    <location>
        <begin position="181"/>
        <end position="190"/>
    </location>
</feature>
<feature type="region of interest" description="Disordered" evidence="1">
    <location>
        <begin position="137"/>
        <end position="213"/>
    </location>
</feature>
<accession>A0A815ENR3</accession>
<dbReference type="AlphaFoldDB" id="A0A815ENR3"/>
<dbReference type="Proteomes" id="UP000663891">
    <property type="component" value="Unassembled WGS sequence"/>
</dbReference>
<evidence type="ECO:0000256" key="1">
    <source>
        <dbReference type="SAM" id="MobiDB-lite"/>
    </source>
</evidence>
<dbReference type="EMBL" id="CAJNON010000800">
    <property type="protein sequence ID" value="CAF1380905.1"/>
    <property type="molecule type" value="Genomic_DNA"/>
</dbReference>
<comment type="caution">
    <text evidence="2">The sequence shown here is derived from an EMBL/GenBank/DDBJ whole genome shotgun (WGS) entry which is preliminary data.</text>
</comment>
<gene>
    <name evidence="2" type="ORF">IZO911_LOCUS34798</name>
    <name evidence="4" type="ORF">KXQ929_LOCUS3270</name>
    <name evidence="5" type="ORF">OKA104_LOCUS13631</name>
    <name evidence="3" type="ORF">VCS650_LOCUS35399</name>
</gene>
<dbReference type="Proteomes" id="UP000663868">
    <property type="component" value="Unassembled WGS sequence"/>
</dbReference>
<dbReference type="Proteomes" id="UP000663860">
    <property type="component" value="Unassembled WGS sequence"/>
</dbReference>
<evidence type="ECO:0000313" key="2">
    <source>
        <dbReference type="EMBL" id="CAF1314526.1"/>
    </source>
</evidence>
<reference evidence="2" key="1">
    <citation type="submission" date="2021-02" db="EMBL/GenBank/DDBJ databases">
        <authorList>
            <person name="Nowell W R."/>
        </authorList>
    </citation>
    <scope>NUCLEOTIDE SEQUENCE</scope>
</reference>
<dbReference type="EMBL" id="CAJOAY010000693">
    <property type="protein sequence ID" value="CAF3717537.1"/>
    <property type="molecule type" value="Genomic_DNA"/>
</dbReference>
<dbReference type="EMBL" id="CAJNOE010000704">
    <property type="protein sequence ID" value="CAF1314526.1"/>
    <property type="molecule type" value="Genomic_DNA"/>
</dbReference>
<organism evidence="2 6">
    <name type="scientific">Adineta steineri</name>
    <dbReference type="NCBI Taxonomy" id="433720"/>
    <lineage>
        <taxon>Eukaryota</taxon>
        <taxon>Metazoa</taxon>
        <taxon>Spiralia</taxon>
        <taxon>Gnathifera</taxon>
        <taxon>Rotifera</taxon>
        <taxon>Eurotatoria</taxon>
        <taxon>Bdelloidea</taxon>
        <taxon>Adinetida</taxon>
        <taxon>Adinetidae</taxon>
        <taxon>Adineta</taxon>
    </lineage>
</organism>
<dbReference type="EMBL" id="CAJOBB010000104">
    <property type="protein sequence ID" value="CAF3563646.1"/>
    <property type="molecule type" value="Genomic_DNA"/>
</dbReference>
<dbReference type="OrthoDB" id="10022495at2759"/>
<sequence>MSVQLKNVTPKQQNRMNRLSTSYTEGVNNTDFIKPKNPRDVYLYRFLDKDLLRQTPSTNASTSTRSKTCLTNELLQRYKQSMAPSRPAYRSILTIEEALNPPWALNYYIKRQPATPNFVSNSTDALVRKQPPRRLVSAPLARSPSPPPALTIPEPRLVTVSNQVTTTSSPTLRSRSSSAFGHHEKTHSTDRSSSALGHYETTHANDGKKRRRKLKPVQLSTMENYMKLSTENIHQIPEQINEEQTEQPVQIIFTEAQPSSIPPPPVYIYKKSATWCPDESSLAPLRQSVEGNVSPANPHYVHRPGVISVENVEKRTLKTISPIKKTRKHRHTQDKQDEPILTLAPMQPKTKIYVETEGIKLTYDPKLTLDDKSPNLSKYLIDGRLYLIKDHRYNVLNNVDSATIQKYNQNLLISPRPKYYQTVPIDKYQLPKPSQDVHYNASETYFYNTIPKRPTRYVIHPNFISENLNVNRVALGQRPPTTTIYA</sequence>
<evidence type="ECO:0000313" key="5">
    <source>
        <dbReference type="EMBL" id="CAF3717537.1"/>
    </source>
</evidence>
<evidence type="ECO:0000313" key="6">
    <source>
        <dbReference type="Proteomes" id="UP000663860"/>
    </source>
</evidence>
<name>A0A815ENR3_9BILA</name>
<dbReference type="Proteomes" id="UP000663881">
    <property type="component" value="Unassembled WGS sequence"/>
</dbReference>